<evidence type="ECO:0000313" key="2">
    <source>
        <dbReference type="EMBL" id="CAD7699355.1"/>
    </source>
</evidence>
<evidence type="ECO:0000256" key="1">
    <source>
        <dbReference type="SAM" id="MobiDB-lite"/>
    </source>
</evidence>
<proteinExistence type="predicted"/>
<protein>
    <submittedName>
        <fullName evidence="2">Uncharacterized protein</fullName>
    </submittedName>
</protein>
<dbReference type="Proteomes" id="UP000708148">
    <property type="component" value="Unassembled WGS sequence"/>
</dbReference>
<organism evidence="2 3">
    <name type="scientific">Ostreobium quekettii</name>
    <dbReference type="NCBI Taxonomy" id="121088"/>
    <lineage>
        <taxon>Eukaryota</taxon>
        <taxon>Viridiplantae</taxon>
        <taxon>Chlorophyta</taxon>
        <taxon>core chlorophytes</taxon>
        <taxon>Ulvophyceae</taxon>
        <taxon>TCBD clade</taxon>
        <taxon>Bryopsidales</taxon>
        <taxon>Ostreobineae</taxon>
        <taxon>Ostreobiaceae</taxon>
        <taxon>Ostreobium</taxon>
    </lineage>
</organism>
<evidence type="ECO:0000313" key="3">
    <source>
        <dbReference type="Proteomes" id="UP000708148"/>
    </source>
</evidence>
<dbReference type="EMBL" id="CAJHUC010001001">
    <property type="protein sequence ID" value="CAD7699355.1"/>
    <property type="molecule type" value="Genomic_DNA"/>
</dbReference>
<comment type="caution">
    <text evidence="2">The sequence shown here is derived from an EMBL/GenBank/DDBJ whole genome shotgun (WGS) entry which is preliminary data.</text>
</comment>
<reference evidence="2" key="1">
    <citation type="submission" date="2020-12" db="EMBL/GenBank/DDBJ databases">
        <authorList>
            <person name="Iha C."/>
        </authorList>
    </citation>
    <scope>NUCLEOTIDE SEQUENCE</scope>
</reference>
<feature type="compositionally biased region" description="Polar residues" evidence="1">
    <location>
        <begin position="542"/>
        <end position="557"/>
    </location>
</feature>
<dbReference type="AlphaFoldDB" id="A0A8S1IW72"/>
<accession>A0A8S1IW72</accession>
<gene>
    <name evidence="2" type="ORF">OSTQU699_LOCUS4714</name>
</gene>
<name>A0A8S1IW72_9CHLO</name>
<sequence>MDLVSLLSSSVEIANEPLPRQSCMSTPVVSIKVRKEDLAQSEGIQFSTVIQEATKRYRRGGPADQEAKRYFPFPSQVVCVEECLQIIVRTFIGRSLRWSEQHESTFGNGDREEPVAGDQLRYSRPTFFASLSEELIGLTPDERWCMRHALHHIGNIARCHPGCLPKGLIRAEVESLRLAVRDGALEGVCIPCPDDAVPQITFVRPPCLPLGPQGTATVEVSLGRWQSSWRLLVVHNGSLAGEFSFAGGSEDTGQAGAGEGRVGGSEGDAELVLRVVVVVRETGLKMIRSVNLGENIPGTVIFTVVGHPGSSTPSVSTSTPLLVLYPDAAQEINRVFAKMVERMEARHGGGPCAGDAMARTWRTCFKNLAVDIEYLMASLPLWREWKGGDGRTQEQCHETLEKVSEYLARNHMWETIAFLLKTFVQGSGTICVMDKPLSGDQLTTSLLKCVYAMTSQMKPNPNRSNFQCNAAYENRAQGRRPGACLPTWMSRVSAEDFAALLHEKTQRDYREEMKDRMESWVADTMAACGFEDGGPSSREAPSRSQDQSVEPSALTTTARQLPGRVRKGWGVLRCVGAVVEARESVFGFQCQSLEASYHRYVNRERAVVDLAMVTARLASCALLASQVDDAGRHLPQILTWNLIGPMLLVMLMVWGDAYEKRRERVAISIRVVKVCSTVALRMNWGLSGGIPGKVAINAGQLIWEALVFPVWLQVSLRAQLVLGLPEALLMANSCWRTSGGLCRHEWLPAVTSYAASCAAVFAVECLFRRAFLEVQVRGNSK</sequence>
<keyword evidence="3" id="KW-1185">Reference proteome</keyword>
<feature type="region of interest" description="Disordered" evidence="1">
    <location>
        <begin position="531"/>
        <end position="557"/>
    </location>
</feature>